<accession>A6TTI3</accession>
<keyword evidence="12" id="KW-0949">S-adenosyl-L-methionine</keyword>
<dbReference type="EC" id="2.1.1.13" evidence="6"/>
<dbReference type="PANTHER" id="PTHR45833:SF1">
    <property type="entry name" value="METHIONINE SYNTHASE"/>
    <property type="match status" value="1"/>
</dbReference>
<dbReference type="GO" id="GO:0031419">
    <property type="term" value="F:cobalamin binding"/>
    <property type="evidence" value="ECO:0007669"/>
    <property type="project" value="UniProtKB-KW"/>
</dbReference>
<dbReference type="InterPro" id="IPR006158">
    <property type="entry name" value="Cobalamin-bd"/>
</dbReference>
<feature type="domain" description="B12-binding" evidence="22">
    <location>
        <begin position="665"/>
        <end position="789"/>
    </location>
</feature>
<keyword evidence="8 19" id="KW-0489">Methyltransferase</keyword>
<dbReference type="Gene3D" id="3.20.20.20">
    <property type="entry name" value="Dihydropteroate synthase-like"/>
    <property type="match status" value="1"/>
</dbReference>
<dbReference type="SMART" id="SM01018">
    <property type="entry name" value="B12-binding_2"/>
    <property type="match status" value="1"/>
</dbReference>
<reference evidence="25" key="1">
    <citation type="journal article" date="2016" name="Genome Announc.">
        <title>Complete genome sequence of Alkaliphilus metalliredigens strain QYMF, an alkaliphilic and metal-reducing bacterium isolated from borax-contaminated leachate ponds.</title>
        <authorList>
            <person name="Hwang C."/>
            <person name="Copeland A."/>
            <person name="Lucas S."/>
            <person name="Lapidus A."/>
            <person name="Barry K."/>
            <person name="Detter J.C."/>
            <person name="Glavina Del Rio T."/>
            <person name="Hammon N."/>
            <person name="Israni S."/>
            <person name="Dalin E."/>
            <person name="Tice H."/>
            <person name="Pitluck S."/>
            <person name="Chertkov O."/>
            <person name="Brettin T."/>
            <person name="Bruce D."/>
            <person name="Han C."/>
            <person name="Schmutz J."/>
            <person name="Larimer F."/>
            <person name="Land M.L."/>
            <person name="Hauser L."/>
            <person name="Kyrpides N."/>
            <person name="Mikhailova N."/>
            <person name="Ye Q."/>
            <person name="Zhou J."/>
            <person name="Richardson P."/>
            <person name="Fields M.W."/>
        </authorList>
    </citation>
    <scope>NUCLEOTIDE SEQUENCE [LARGE SCALE GENOMIC DNA]</scope>
    <source>
        <strain evidence="25">QYMF</strain>
    </source>
</reference>
<feature type="binding site" evidence="19">
    <location>
        <position position="266"/>
    </location>
    <ligand>
        <name>Zn(2+)</name>
        <dbReference type="ChEBI" id="CHEBI:29105"/>
    </ligand>
</feature>
<comment type="similarity">
    <text evidence="5">Belongs to the vitamin-B12 dependent methionine synthase family.</text>
</comment>
<dbReference type="eggNOG" id="COG0646">
    <property type="taxonomic scope" value="Bacteria"/>
</dbReference>
<dbReference type="InterPro" id="IPR050554">
    <property type="entry name" value="Met_Synthase/Corrinoid"/>
</dbReference>
<dbReference type="PANTHER" id="PTHR45833">
    <property type="entry name" value="METHIONINE SYNTHASE"/>
    <property type="match status" value="1"/>
</dbReference>
<dbReference type="Pfam" id="PF00809">
    <property type="entry name" value="Pterin_bind"/>
    <property type="match status" value="1"/>
</dbReference>
<dbReference type="PROSITE" id="PS51332">
    <property type="entry name" value="B12_BINDING"/>
    <property type="match status" value="1"/>
</dbReference>
<evidence type="ECO:0000256" key="7">
    <source>
        <dbReference type="ARBA" id="ARBA00013998"/>
    </source>
</evidence>
<name>A6TTI3_ALKMQ</name>
<proteinExistence type="inferred from homology"/>
<feature type="domain" description="Pterin-binding" evidence="21">
    <location>
        <begin position="310"/>
        <end position="554"/>
    </location>
</feature>
<dbReference type="EMBL" id="CP000724">
    <property type="protein sequence ID" value="ABR49501.1"/>
    <property type="molecule type" value="Genomic_DNA"/>
</dbReference>
<evidence type="ECO:0000256" key="6">
    <source>
        <dbReference type="ARBA" id="ARBA00012032"/>
    </source>
</evidence>
<feature type="binding site" evidence="19">
    <location>
        <position position="201"/>
    </location>
    <ligand>
        <name>Zn(2+)</name>
        <dbReference type="ChEBI" id="CHEBI:29105"/>
    </ligand>
</feature>
<keyword evidence="11 19" id="KW-0808">Transferase</keyword>
<dbReference type="InterPro" id="IPR036724">
    <property type="entry name" value="Cobalamin-bd_sf"/>
</dbReference>
<dbReference type="eggNOG" id="COG1410">
    <property type="taxonomic scope" value="Bacteria"/>
</dbReference>
<dbReference type="InterPro" id="IPR017215">
    <property type="entry name" value="MetH_bac"/>
</dbReference>
<sequence length="789" mass="85731">MNFLRDCKEGMLIFDGAMGTMLQKSGLKVGALPEIYNIEHPELIQQIHERFVRAGAQVVTTNTFQANELKLKDSIYSLEEIIEGGIKVAKASGAPYVALDIGPLGQMMKPLGEISFDRAYDIFKRQVQAGVKAGADCILIETISDLYEAKAAILAAKENSDLPVLCTMTFQEDGRTFTGTDPMTATLVLQSLGVDALGVNCSLGPKEMLPILSDILKYAKVPVMVQSNAGLPRLEGDDTIFPASPEEFALYGREMAELGVGILGGCCGTTPEHIQALKKAVFQINSPERKVERVTCACSPTKTVILDGRTTVIGERINPTGKKRLKEALRNNQLEVLVAEAIDQSNAGAQVLDVNVGLPEIDEVAVLKEVIMGIQEVVDTPLQIDSVNVEAMEAAARIYNGKPIINSVNGKEAVMAAVFPIAKKYGATLIGLTLDDKGIPETAEERIQIAKTIMERAKAYGIPKEDLIIDCLVMTASAQQSVVKETIKAVSLVKSELGLKTSLGVSNVSFGLPNRELLNRTFLATALAAGLDAPIMDPLSKEMMDTIEAFRVLNNEDQEAMAFIRRFKNNTKSIEAPVQSSKDLKTMIIEGRKTEVAAAVDLLLQNESPFEIIETYFIPALDQVGKEYEVGDLFLPQLLRAAETVKAGLAVIKASSFEKMPELDRGSILLATVKGDIHDIGKNIVKMLMENYGFQIIDLGRDVDPQLIVETIKKNNIRLVGLSALMTTTVKNMQLTIKMIKEEAPHCKVMVGGAVLNEEYAQMIGADYYTVDGQAGIRIAKAFFKGSLI</sequence>
<evidence type="ECO:0000256" key="15">
    <source>
        <dbReference type="ARBA" id="ARBA00023167"/>
    </source>
</evidence>
<dbReference type="RefSeq" id="WP_012064464.1">
    <property type="nucleotide sequence ID" value="NC_009633.1"/>
</dbReference>
<dbReference type="Gene3D" id="3.40.50.280">
    <property type="entry name" value="Cobalamin-binding domain"/>
    <property type="match status" value="1"/>
</dbReference>
<dbReference type="GO" id="GO:0008705">
    <property type="term" value="F:methionine synthase activity"/>
    <property type="evidence" value="ECO:0007669"/>
    <property type="project" value="UniProtKB-EC"/>
</dbReference>
<dbReference type="InterPro" id="IPR036594">
    <property type="entry name" value="Meth_synthase_dom"/>
</dbReference>
<dbReference type="GO" id="GO:0032259">
    <property type="term" value="P:methylation"/>
    <property type="evidence" value="ECO:0007669"/>
    <property type="project" value="UniProtKB-KW"/>
</dbReference>
<comment type="cofactor">
    <cofactor evidence="2 19">
        <name>Zn(2+)</name>
        <dbReference type="ChEBI" id="CHEBI:29105"/>
    </cofactor>
</comment>
<gene>
    <name evidence="24" type="ordered locus">Amet_3373</name>
</gene>
<keyword evidence="25" id="KW-1185">Reference proteome</keyword>
<comment type="catalytic activity">
    <reaction evidence="1">
        <text>(6S)-5-methyl-5,6,7,8-tetrahydrofolate + L-homocysteine = (6S)-5,6,7,8-tetrahydrofolate + L-methionine</text>
        <dbReference type="Rhea" id="RHEA:11172"/>
        <dbReference type="ChEBI" id="CHEBI:18608"/>
        <dbReference type="ChEBI" id="CHEBI:57453"/>
        <dbReference type="ChEBI" id="CHEBI:57844"/>
        <dbReference type="ChEBI" id="CHEBI:58199"/>
        <dbReference type="EC" id="2.1.1.13"/>
    </reaction>
</comment>
<evidence type="ECO:0000256" key="4">
    <source>
        <dbReference type="ARBA" id="ARBA00005178"/>
    </source>
</evidence>
<evidence type="ECO:0000256" key="17">
    <source>
        <dbReference type="ARBA" id="ARBA00025552"/>
    </source>
</evidence>
<dbReference type="Pfam" id="PF02310">
    <property type="entry name" value="B12-binding"/>
    <property type="match status" value="1"/>
</dbReference>
<keyword evidence="9" id="KW-0028">Amino-acid biosynthesis</keyword>
<dbReference type="HOGENOM" id="CLU_004914_0_2_9"/>
<dbReference type="InterPro" id="IPR000489">
    <property type="entry name" value="Pterin-binding_dom"/>
</dbReference>
<keyword evidence="15" id="KW-0486">Methionine biosynthesis</keyword>
<evidence type="ECO:0000256" key="5">
    <source>
        <dbReference type="ARBA" id="ARBA00010398"/>
    </source>
</evidence>
<dbReference type="Gene3D" id="1.10.1240.10">
    <property type="entry name" value="Methionine synthase domain"/>
    <property type="match status" value="1"/>
</dbReference>
<evidence type="ECO:0000256" key="18">
    <source>
        <dbReference type="ARBA" id="ARBA00031040"/>
    </source>
</evidence>
<dbReference type="GO" id="GO:0046872">
    <property type="term" value="F:metal ion binding"/>
    <property type="evidence" value="ECO:0007669"/>
    <property type="project" value="UniProtKB-KW"/>
</dbReference>
<comment type="function">
    <text evidence="17">Catalyzes the transfer of a methyl group from methyl-cobalamin to homocysteine, yielding enzyme-bound cob(I)alamin and methionine. Subsequently, remethylates the cofactor using methyltetrahydrofolate.</text>
</comment>
<evidence type="ECO:0000313" key="24">
    <source>
        <dbReference type="EMBL" id="ABR49501.1"/>
    </source>
</evidence>
<comment type="cofactor">
    <cofactor evidence="3">
        <name>methylcob(III)alamin</name>
        <dbReference type="ChEBI" id="CHEBI:28115"/>
    </cofactor>
</comment>
<evidence type="ECO:0000259" key="20">
    <source>
        <dbReference type="PROSITE" id="PS50970"/>
    </source>
</evidence>
<evidence type="ECO:0000259" key="23">
    <source>
        <dbReference type="PROSITE" id="PS51337"/>
    </source>
</evidence>
<comment type="pathway">
    <text evidence="4">Amino-acid biosynthesis; L-methionine biosynthesis via de novo pathway; L-methionine from L-homocysteine (MetH route): step 1/1.</text>
</comment>
<dbReference type="GO" id="GO:0046653">
    <property type="term" value="P:tetrahydrofolate metabolic process"/>
    <property type="evidence" value="ECO:0007669"/>
    <property type="project" value="TreeGrafter"/>
</dbReference>
<evidence type="ECO:0000256" key="16">
    <source>
        <dbReference type="ARBA" id="ARBA00023285"/>
    </source>
</evidence>
<dbReference type="SUPFAM" id="SSF82282">
    <property type="entry name" value="Homocysteine S-methyltransferase"/>
    <property type="match status" value="1"/>
</dbReference>
<evidence type="ECO:0000313" key="25">
    <source>
        <dbReference type="Proteomes" id="UP000001572"/>
    </source>
</evidence>
<keyword evidence="10" id="KW-0846">Cobalamin</keyword>
<dbReference type="InterPro" id="IPR011005">
    <property type="entry name" value="Dihydropteroate_synth-like_sf"/>
</dbReference>
<evidence type="ECO:0000259" key="22">
    <source>
        <dbReference type="PROSITE" id="PS51332"/>
    </source>
</evidence>
<feature type="domain" description="B12-binding N-terminal" evidence="23">
    <location>
        <begin position="571"/>
        <end position="664"/>
    </location>
</feature>
<dbReference type="PROSITE" id="PS50972">
    <property type="entry name" value="PTERIN_BINDING"/>
    <property type="match status" value="1"/>
</dbReference>
<evidence type="ECO:0000256" key="13">
    <source>
        <dbReference type="ARBA" id="ARBA00022723"/>
    </source>
</evidence>
<protein>
    <recommendedName>
        <fullName evidence="7">Methionine synthase</fullName>
        <ecNumber evidence="6">2.1.1.13</ecNumber>
    </recommendedName>
    <alternativeName>
        <fullName evidence="18">5-methyltetrahydrofolate--homocysteine methyltransferase</fullName>
    </alternativeName>
</protein>
<dbReference type="AlphaFoldDB" id="A6TTI3"/>
<dbReference type="GO" id="GO:0050667">
    <property type="term" value="P:homocysteine metabolic process"/>
    <property type="evidence" value="ECO:0007669"/>
    <property type="project" value="TreeGrafter"/>
</dbReference>
<evidence type="ECO:0000256" key="12">
    <source>
        <dbReference type="ARBA" id="ARBA00022691"/>
    </source>
</evidence>
<dbReference type="KEGG" id="amt:Amet_3373"/>
<evidence type="ECO:0000256" key="10">
    <source>
        <dbReference type="ARBA" id="ARBA00022628"/>
    </source>
</evidence>
<dbReference type="InterPro" id="IPR003726">
    <property type="entry name" value="HCY_dom"/>
</dbReference>
<dbReference type="SUPFAM" id="SSF51717">
    <property type="entry name" value="Dihydropteroate synthetase-like"/>
    <property type="match status" value="1"/>
</dbReference>
<feature type="domain" description="Hcy-binding" evidence="20">
    <location>
        <begin position="1"/>
        <end position="281"/>
    </location>
</feature>
<dbReference type="NCBIfam" id="NF005719">
    <property type="entry name" value="PRK07535.1"/>
    <property type="match status" value="1"/>
</dbReference>
<evidence type="ECO:0000256" key="11">
    <source>
        <dbReference type="ARBA" id="ARBA00022679"/>
    </source>
</evidence>
<evidence type="ECO:0000256" key="9">
    <source>
        <dbReference type="ARBA" id="ARBA00022605"/>
    </source>
</evidence>
<dbReference type="InterPro" id="IPR036589">
    <property type="entry name" value="HCY_dom_sf"/>
</dbReference>
<dbReference type="InterPro" id="IPR003759">
    <property type="entry name" value="Cbl-bd_cap"/>
</dbReference>
<evidence type="ECO:0000259" key="21">
    <source>
        <dbReference type="PROSITE" id="PS50972"/>
    </source>
</evidence>
<dbReference type="STRING" id="293826.Amet_3373"/>
<dbReference type="PROSITE" id="PS50970">
    <property type="entry name" value="HCY"/>
    <property type="match status" value="1"/>
</dbReference>
<evidence type="ECO:0000256" key="1">
    <source>
        <dbReference type="ARBA" id="ARBA00001700"/>
    </source>
</evidence>
<dbReference type="PROSITE" id="PS51337">
    <property type="entry name" value="B12_BINDING_NTER"/>
    <property type="match status" value="1"/>
</dbReference>
<keyword evidence="14 19" id="KW-0862">Zinc</keyword>
<dbReference type="Gene3D" id="3.20.20.330">
    <property type="entry name" value="Homocysteine-binding-like domain"/>
    <property type="match status" value="1"/>
</dbReference>
<dbReference type="UniPathway" id="UPA00051">
    <property type="reaction ID" value="UER00081"/>
</dbReference>
<evidence type="ECO:0000256" key="19">
    <source>
        <dbReference type="PROSITE-ProRule" id="PRU00333"/>
    </source>
</evidence>
<dbReference type="PIRSF" id="PIRSF037472">
    <property type="entry name" value="DHPS_mtfrase"/>
    <property type="match status" value="1"/>
</dbReference>
<keyword evidence="16" id="KW-0170">Cobalt</keyword>
<dbReference type="Proteomes" id="UP000001572">
    <property type="component" value="Chromosome"/>
</dbReference>
<evidence type="ECO:0000256" key="8">
    <source>
        <dbReference type="ARBA" id="ARBA00022603"/>
    </source>
</evidence>
<organism evidence="24 25">
    <name type="scientific">Alkaliphilus metalliredigens (strain QYMF)</name>
    <dbReference type="NCBI Taxonomy" id="293826"/>
    <lineage>
        <taxon>Bacteria</taxon>
        <taxon>Bacillati</taxon>
        <taxon>Bacillota</taxon>
        <taxon>Clostridia</taxon>
        <taxon>Peptostreptococcales</taxon>
        <taxon>Natronincolaceae</taxon>
        <taxon>Alkaliphilus</taxon>
    </lineage>
</organism>
<evidence type="ECO:0000256" key="14">
    <source>
        <dbReference type="ARBA" id="ARBA00022833"/>
    </source>
</evidence>
<feature type="binding site" evidence="19">
    <location>
        <position position="267"/>
    </location>
    <ligand>
        <name>Zn(2+)</name>
        <dbReference type="ChEBI" id="CHEBI:29105"/>
    </ligand>
</feature>
<keyword evidence="13 19" id="KW-0479">Metal-binding</keyword>
<evidence type="ECO:0000256" key="2">
    <source>
        <dbReference type="ARBA" id="ARBA00001947"/>
    </source>
</evidence>
<dbReference type="SUPFAM" id="SSF47644">
    <property type="entry name" value="Methionine synthase domain"/>
    <property type="match status" value="1"/>
</dbReference>
<evidence type="ECO:0000256" key="3">
    <source>
        <dbReference type="ARBA" id="ARBA00001956"/>
    </source>
</evidence>
<dbReference type="SUPFAM" id="SSF52242">
    <property type="entry name" value="Cobalamin (vitamin B12)-binding domain"/>
    <property type="match status" value="1"/>
</dbReference>
<dbReference type="Pfam" id="PF02607">
    <property type="entry name" value="B12-binding_2"/>
    <property type="match status" value="1"/>
</dbReference>
<dbReference type="GO" id="GO:0005829">
    <property type="term" value="C:cytosol"/>
    <property type="evidence" value="ECO:0007669"/>
    <property type="project" value="TreeGrafter"/>
</dbReference>
<dbReference type="Pfam" id="PF02574">
    <property type="entry name" value="S-methyl_trans"/>
    <property type="match status" value="1"/>
</dbReference>